<dbReference type="InterPro" id="IPR036411">
    <property type="entry name" value="TorD-like_sf"/>
</dbReference>
<name>A0A437MHM9_9PROT</name>
<dbReference type="OrthoDB" id="8526323at2"/>
<dbReference type="InterPro" id="IPR010982">
    <property type="entry name" value="Lambda_DNA-bd_dom_sf"/>
</dbReference>
<dbReference type="SUPFAM" id="SSF47413">
    <property type="entry name" value="lambda repressor-like DNA-binding domains"/>
    <property type="match status" value="1"/>
</dbReference>
<protein>
    <submittedName>
        <fullName evidence="2">Molecular chaperone</fullName>
    </submittedName>
</protein>
<proteinExistence type="predicted"/>
<evidence type="ECO:0000256" key="1">
    <source>
        <dbReference type="ARBA" id="ARBA00023186"/>
    </source>
</evidence>
<dbReference type="InterPro" id="IPR050289">
    <property type="entry name" value="TorD/DmsD_chaperones"/>
</dbReference>
<organism evidence="2 3">
    <name type="scientific">Rhodovarius crocodyli</name>
    <dbReference type="NCBI Taxonomy" id="1979269"/>
    <lineage>
        <taxon>Bacteria</taxon>
        <taxon>Pseudomonadati</taxon>
        <taxon>Pseudomonadota</taxon>
        <taxon>Alphaproteobacteria</taxon>
        <taxon>Acetobacterales</taxon>
        <taxon>Roseomonadaceae</taxon>
        <taxon>Rhodovarius</taxon>
    </lineage>
</organism>
<evidence type="ECO:0000313" key="3">
    <source>
        <dbReference type="Proteomes" id="UP000282957"/>
    </source>
</evidence>
<dbReference type="Pfam" id="PF02613">
    <property type="entry name" value="Nitrate_red_del"/>
    <property type="match status" value="1"/>
</dbReference>
<dbReference type="PANTHER" id="PTHR34227:SF1">
    <property type="entry name" value="DIMETHYL SULFOXIDE REDUCTASE CHAPERONE-RELATED"/>
    <property type="match status" value="1"/>
</dbReference>
<dbReference type="SUPFAM" id="SSF89155">
    <property type="entry name" value="TorD-like"/>
    <property type="match status" value="1"/>
</dbReference>
<keyword evidence="1" id="KW-0143">Chaperone</keyword>
<dbReference type="Pfam" id="PF15943">
    <property type="entry name" value="YdaS_toxin"/>
    <property type="match status" value="1"/>
</dbReference>
<dbReference type="GO" id="GO:0003677">
    <property type="term" value="F:DNA binding"/>
    <property type="evidence" value="ECO:0007669"/>
    <property type="project" value="InterPro"/>
</dbReference>
<keyword evidence="3" id="KW-1185">Reference proteome</keyword>
<accession>A0A437MHM9</accession>
<reference evidence="2 3" key="1">
    <citation type="submission" date="2019-01" db="EMBL/GenBank/DDBJ databases">
        <authorList>
            <person name="Chen W.-M."/>
        </authorList>
    </citation>
    <scope>NUCLEOTIDE SEQUENCE [LARGE SCALE GENOMIC DNA]</scope>
    <source>
        <strain evidence="2 3">CCP-6</strain>
    </source>
</reference>
<dbReference type="EMBL" id="SACL01000003">
    <property type="protein sequence ID" value="RVT97149.1"/>
    <property type="molecule type" value="Genomic_DNA"/>
</dbReference>
<dbReference type="InterPro" id="IPR020945">
    <property type="entry name" value="DMSO/NO3_reduct_chaperone"/>
</dbReference>
<sequence>MYQVGTDAAVAAVGGIDAFQAKIGVSRRTVFVWKQQGIPAERAPEIEALTGIPRHILRPDLWPSPPAQDVPEADLLNENRAGAFALLGALTAIEPDRALLRLVAGLPGDDSTIGTAIAELSAAAARVSPKAVEREYFDLFVGVGRGEILPYASYYLTGFLHERPLAELRATLSALGVRRQDGVPEPEDHIAFVAETMAGLLRGEIASIPGMGPDEFYARHIRPWAGRLFADLLASQRADFYRAVGGFGRALLDIENAAAALPLGAS</sequence>
<dbReference type="PANTHER" id="PTHR34227">
    <property type="entry name" value="CHAPERONE PROTEIN YCDY"/>
    <property type="match status" value="1"/>
</dbReference>
<dbReference type="InterPro" id="IPR031856">
    <property type="entry name" value="YdaS_toxin-like"/>
</dbReference>
<dbReference type="AlphaFoldDB" id="A0A437MHM9"/>
<evidence type="ECO:0000313" key="2">
    <source>
        <dbReference type="EMBL" id="RVT97149.1"/>
    </source>
</evidence>
<dbReference type="Gene3D" id="1.10.260.40">
    <property type="entry name" value="lambda repressor-like DNA-binding domains"/>
    <property type="match status" value="1"/>
</dbReference>
<gene>
    <name evidence="2" type="ORF">EOD42_11265</name>
</gene>
<dbReference type="Gene3D" id="1.10.3480.10">
    <property type="entry name" value="TorD-like"/>
    <property type="match status" value="1"/>
</dbReference>
<comment type="caution">
    <text evidence="2">The sequence shown here is derived from an EMBL/GenBank/DDBJ whole genome shotgun (WGS) entry which is preliminary data.</text>
</comment>
<dbReference type="Proteomes" id="UP000282957">
    <property type="component" value="Unassembled WGS sequence"/>
</dbReference>